<evidence type="ECO:0000313" key="2">
    <source>
        <dbReference type="Proteomes" id="UP000614047"/>
    </source>
</evidence>
<comment type="caution">
    <text evidence="1">The sequence shown here is derived from an EMBL/GenBank/DDBJ whole genome shotgun (WGS) entry which is preliminary data.</text>
</comment>
<organism evidence="1 2">
    <name type="scientific">Actinomadura viridis</name>
    <dbReference type="NCBI Taxonomy" id="58110"/>
    <lineage>
        <taxon>Bacteria</taxon>
        <taxon>Bacillati</taxon>
        <taxon>Actinomycetota</taxon>
        <taxon>Actinomycetes</taxon>
        <taxon>Streptosporangiales</taxon>
        <taxon>Thermomonosporaceae</taxon>
        <taxon>Actinomadura</taxon>
    </lineage>
</organism>
<keyword evidence="2" id="KW-1185">Reference proteome</keyword>
<dbReference type="RefSeq" id="WP_197010938.1">
    <property type="nucleotide sequence ID" value="NZ_BAABES010000027.1"/>
</dbReference>
<protein>
    <submittedName>
        <fullName evidence="1">Uncharacterized protein</fullName>
    </submittedName>
</protein>
<dbReference type="AlphaFoldDB" id="A0A931DII0"/>
<accession>A0A931DII0</accession>
<name>A0A931DII0_9ACTN</name>
<gene>
    <name evidence="1" type="ORF">IW256_002299</name>
</gene>
<evidence type="ECO:0000313" key="1">
    <source>
        <dbReference type="EMBL" id="MBG6088186.1"/>
    </source>
</evidence>
<proteinExistence type="predicted"/>
<reference evidence="1" key="1">
    <citation type="submission" date="2020-11" db="EMBL/GenBank/DDBJ databases">
        <title>Sequencing the genomes of 1000 actinobacteria strains.</title>
        <authorList>
            <person name="Klenk H.-P."/>
        </authorList>
    </citation>
    <scope>NUCLEOTIDE SEQUENCE</scope>
    <source>
        <strain evidence="1">DSM 43175</strain>
    </source>
</reference>
<sequence>MLAVTAVIGASGCGVRPTGIVGAGSVPVPAARTGPVTVYLLRDGELVPSVRPGLPGHPYHAVTQLGVPITAAERRRSMTTAVLPGSIEVRAANAWSPAQVTEGREDELYVDFAIGGIAVTRDESGAVTAVRGRWSRLALAQVACTAEAIPGVTGVRVIGMYNPARTDWARVGCSLFRDLYGPELRSTRG</sequence>
<dbReference type="Proteomes" id="UP000614047">
    <property type="component" value="Unassembled WGS sequence"/>
</dbReference>
<dbReference type="EMBL" id="JADOUA010000001">
    <property type="protein sequence ID" value="MBG6088186.1"/>
    <property type="molecule type" value="Genomic_DNA"/>
</dbReference>